<dbReference type="EMBL" id="JAPDDR010000015">
    <property type="protein sequence ID" value="MCW1916435.1"/>
    <property type="molecule type" value="Genomic_DNA"/>
</dbReference>
<dbReference type="Pfam" id="PF00550">
    <property type="entry name" value="PP-binding"/>
    <property type="match status" value="1"/>
</dbReference>
<dbReference type="RefSeq" id="WP_264516011.1">
    <property type="nucleotide sequence ID" value="NZ_JAPDDR010000015.1"/>
</dbReference>
<dbReference type="Pfam" id="PF19468">
    <property type="entry name" value="DUF6005"/>
    <property type="match status" value="1"/>
</dbReference>
<dbReference type="Proteomes" id="UP001165653">
    <property type="component" value="Unassembled WGS sequence"/>
</dbReference>
<evidence type="ECO:0000313" key="5">
    <source>
        <dbReference type="Proteomes" id="UP001165653"/>
    </source>
</evidence>
<dbReference type="InterPro" id="IPR006162">
    <property type="entry name" value="Ppantetheine_attach_site"/>
</dbReference>
<evidence type="ECO:0000313" key="4">
    <source>
        <dbReference type="EMBL" id="MCW1916435.1"/>
    </source>
</evidence>
<accession>A0ABT3G9C1</accession>
<feature type="domain" description="Carrier" evidence="3">
    <location>
        <begin position="1"/>
        <end position="82"/>
    </location>
</feature>
<dbReference type="InterPro" id="IPR009081">
    <property type="entry name" value="PP-bd_ACP"/>
</dbReference>
<proteinExistence type="predicted"/>
<evidence type="ECO:0000259" key="3">
    <source>
        <dbReference type="PROSITE" id="PS50075"/>
    </source>
</evidence>
<protein>
    <submittedName>
        <fullName evidence="4">DUF6005 family protein</fullName>
    </submittedName>
</protein>
<keyword evidence="1" id="KW-0596">Phosphopantetheine</keyword>
<gene>
    <name evidence="4" type="ORF">OJ996_22800</name>
</gene>
<sequence>MTHEEIVAAICRTLRERLDLASGIALGPETRLQEDLGLDSVSALNLIVALELESGLEIPETAIFKEAFASIGSLAATLAGMPLEEAPSVVEFEDIKVHCFISCLCEIVKACDFTDHRSFYFGVWDAEIVVDEKCRITNHSETINHDFFREWFQRLYGVEVKAWYEEARTRSENVAHLLDLLDAKSPGQQVMVMLDLHHLPERENRFNRDPFPHYVLLEKTDDPETLFMSDPDFRWEGPLPTERVLQAIDQPSVRGGFIFDADELAPVDPASIDAYFEACLIPDRNPLTEAIRGSVEAHLTGQAAEGQALALADLEQAVFDIPLLAIRKYAYEHGLAFFWRDLSLEDEEFERWCEVVAELVQGYTQIQYRAIKLSSSADDKVAGEIFQLLDQQDEREFRIKARLREVHAQWRAARLT</sequence>
<evidence type="ECO:0000256" key="1">
    <source>
        <dbReference type="ARBA" id="ARBA00022450"/>
    </source>
</evidence>
<dbReference type="PROSITE" id="PS00012">
    <property type="entry name" value="PHOSPHOPANTETHEINE"/>
    <property type="match status" value="1"/>
</dbReference>
<dbReference type="PROSITE" id="PS50075">
    <property type="entry name" value="CARRIER"/>
    <property type="match status" value="1"/>
</dbReference>
<dbReference type="InterPro" id="IPR046047">
    <property type="entry name" value="DUF6005"/>
</dbReference>
<name>A0ABT3G9C1_9BACT</name>
<comment type="caution">
    <text evidence="4">The sequence shown here is derived from an EMBL/GenBank/DDBJ whole genome shotgun (WGS) entry which is preliminary data.</text>
</comment>
<dbReference type="InterPro" id="IPR036736">
    <property type="entry name" value="ACP-like_sf"/>
</dbReference>
<keyword evidence="5" id="KW-1185">Reference proteome</keyword>
<organism evidence="4 5">
    <name type="scientific">Luteolibacter rhizosphaerae</name>
    <dbReference type="NCBI Taxonomy" id="2989719"/>
    <lineage>
        <taxon>Bacteria</taxon>
        <taxon>Pseudomonadati</taxon>
        <taxon>Verrucomicrobiota</taxon>
        <taxon>Verrucomicrobiia</taxon>
        <taxon>Verrucomicrobiales</taxon>
        <taxon>Verrucomicrobiaceae</taxon>
        <taxon>Luteolibacter</taxon>
    </lineage>
</organism>
<keyword evidence="2" id="KW-0597">Phosphoprotein</keyword>
<evidence type="ECO:0000256" key="2">
    <source>
        <dbReference type="ARBA" id="ARBA00022553"/>
    </source>
</evidence>
<dbReference type="SUPFAM" id="SSF47336">
    <property type="entry name" value="ACP-like"/>
    <property type="match status" value="1"/>
</dbReference>
<dbReference type="Gene3D" id="1.10.1200.10">
    <property type="entry name" value="ACP-like"/>
    <property type="match status" value="1"/>
</dbReference>
<reference evidence="4" key="1">
    <citation type="submission" date="2022-10" db="EMBL/GenBank/DDBJ databases">
        <title>Luteolibacter sp. GHJ8, whole genome shotgun sequencing project.</title>
        <authorList>
            <person name="Zhao G."/>
            <person name="Shen L."/>
        </authorList>
    </citation>
    <scope>NUCLEOTIDE SEQUENCE</scope>
    <source>
        <strain evidence="4">GHJ8</strain>
    </source>
</reference>